<feature type="domain" description="Reverse transcriptase" evidence="1">
    <location>
        <begin position="1"/>
        <end position="178"/>
    </location>
</feature>
<dbReference type="eggNOG" id="KOG1075">
    <property type="taxonomic scope" value="Eukaryota"/>
</dbReference>
<dbReference type="HOGENOM" id="CLU_385698_0_0_1"/>
<dbReference type="InterPro" id="IPR036397">
    <property type="entry name" value="RNaseH_sf"/>
</dbReference>
<evidence type="ECO:0000259" key="2">
    <source>
        <dbReference type="PROSITE" id="PS50879"/>
    </source>
</evidence>
<dbReference type="GO" id="GO:0003676">
    <property type="term" value="F:nucleic acid binding"/>
    <property type="evidence" value="ECO:0007669"/>
    <property type="project" value="InterPro"/>
</dbReference>
<dbReference type="Gene3D" id="3.30.420.10">
    <property type="entry name" value="Ribonuclease H-like superfamily/Ribonuclease H"/>
    <property type="match status" value="1"/>
</dbReference>
<dbReference type="InParanoid" id="G4TWC2"/>
<dbReference type="PANTHER" id="PTHR31635">
    <property type="entry name" value="REVERSE TRANSCRIPTASE DOMAIN-CONTAINING PROTEIN-RELATED"/>
    <property type="match status" value="1"/>
</dbReference>
<dbReference type="STRING" id="1109443.G4TWC2"/>
<feature type="non-terminal residue" evidence="3">
    <location>
        <position position="1"/>
    </location>
</feature>
<dbReference type="PROSITE" id="PS50878">
    <property type="entry name" value="RT_POL"/>
    <property type="match status" value="1"/>
</dbReference>
<keyword evidence="4" id="KW-1185">Reference proteome</keyword>
<dbReference type="SUPFAM" id="SSF56672">
    <property type="entry name" value="DNA/RNA polymerases"/>
    <property type="match status" value="1"/>
</dbReference>
<dbReference type="Proteomes" id="UP000007148">
    <property type="component" value="Unassembled WGS sequence"/>
</dbReference>
<reference evidence="3 4" key="1">
    <citation type="journal article" date="2011" name="PLoS Pathog.">
        <title>Endophytic Life Strategies Decoded by Genome and Transcriptome Analyses of the Mutualistic Root Symbiont Piriformospora indica.</title>
        <authorList>
            <person name="Zuccaro A."/>
            <person name="Lahrmann U."/>
            <person name="Guldener U."/>
            <person name="Langen G."/>
            <person name="Pfiffi S."/>
            <person name="Biedenkopf D."/>
            <person name="Wong P."/>
            <person name="Samans B."/>
            <person name="Grimm C."/>
            <person name="Basiewicz M."/>
            <person name="Murat C."/>
            <person name="Martin F."/>
            <person name="Kogel K.H."/>
        </authorList>
    </citation>
    <scope>NUCLEOTIDE SEQUENCE [LARGE SCALE GENOMIC DNA]</scope>
    <source>
        <strain evidence="3 4">DSM 11827</strain>
    </source>
</reference>
<dbReference type="InterPro" id="IPR000477">
    <property type="entry name" value="RT_dom"/>
</dbReference>
<gene>
    <name evidence="3" type="ORF">PIIN_09606</name>
</gene>
<dbReference type="AlphaFoldDB" id="G4TWC2"/>
<accession>G4TWC2</accession>
<feature type="domain" description="RNase H type-1" evidence="2">
    <location>
        <begin position="539"/>
        <end position="680"/>
    </location>
</feature>
<evidence type="ECO:0000259" key="1">
    <source>
        <dbReference type="PROSITE" id="PS50878"/>
    </source>
</evidence>
<evidence type="ECO:0000313" key="4">
    <source>
        <dbReference type="Proteomes" id="UP000007148"/>
    </source>
</evidence>
<dbReference type="GO" id="GO:0004523">
    <property type="term" value="F:RNA-DNA hybrid ribonuclease activity"/>
    <property type="evidence" value="ECO:0007669"/>
    <property type="project" value="InterPro"/>
</dbReference>
<dbReference type="CDD" id="cd09280">
    <property type="entry name" value="RNase_HI_eukaryote_like"/>
    <property type="match status" value="1"/>
</dbReference>
<dbReference type="InterPro" id="IPR002156">
    <property type="entry name" value="RNaseH_domain"/>
</dbReference>
<dbReference type="Pfam" id="PF00075">
    <property type="entry name" value="RNase_H"/>
    <property type="match status" value="1"/>
</dbReference>
<dbReference type="OrthoDB" id="2205812at2759"/>
<dbReference type="InterPro" id="IPR043502">
    <property type="entry name" value="DNA/RNA_pol_sf"/>
</dbReference>
<dbReference type="InterPro" id="IPR012337">
    <property type="entry name" value="RNaseH-like_sf"/>
</dbReference>
<proteinExistence type="predicted"/>
<organism evidence="3 4">
    <name type="scientific">Serendipita indica (strain DSM 11827)</name>
    <name type="common">Root endophyte fungus</name>
    <name type="synonym">Piriformospora indica</name>
    <dbReference type="NCBI Taxonomy" id="1109443"/>
    <lineage>
        <taxon>Eukaryota</taxon>
        <taxon>Fungi</taxon>
        <taxon>Dikarya</taxon>
        <taxon>Basidiomycota</taxon>
        <taxon>Agaricomycotina</taxon>
        <taxon>Agaricomycetes</taxon>
        <taxon>Sebacinales</taxon>
        <taxon>Serendipitaceae</taxon>
        <taxon>Serendipita</taxon>
    </lineage>
</organism>
<protein>
    <submittedName>
        <fullName evidence="3">Uncharacterized protein</fullName>
    </submittedName>
</protein>
<dbReference type="EMBL" id="CAFZ01000483">
    <property type="protein sequence ID" value="CCA75615.1"/>
    <property type="molecule type" value="Genomic_DNA"/>
</dbReference>
<comment type="caution">
    <text evidence="3">The sequence shown here is derived from an EMBL/GenBank/DDBJ whole genome shotgun (WGS) entry which is preliminary data.</text>
</comment>
<evidence type="ECO:0000313" key="3">
    <source>
        <dbReference type="EMBL" id="CCA75615.1"/>
    </source>
</evidence>
<dbReference type="eggNOG" id="KOG3752">
    <property type="taxonomic scope" value="Eukaryota"/>
</dbReference>
<dbReference type="Pfam" id="PF00078">
    <property type="entry name" value="RVT_1"/>
    <property type="match status" value="1"/>
</dbReference>
<dbReference type="PROSITE" id="PS50879">
    <property type="entry name" value="RNASE_H_1"/>
    <property type="match status" value="1"/>
</dbReference>
<dbReference type="SUPFAM" id="SSF53098">
    <property type="entry name" value="Ribonuclease H-like"/>
    <property type="match status" value="1"/>
</dbReference>
<dbReference type="PANTHER" id="PTHR31635:SF196">
    <property type="entry name" value="REVERSE TRANSCRIPTASE DOMAIN-CONTAINING PROTEIN-RELATED"/>
    <property type="match status" value="1"/>
</dbReference>
<name>G4TWC2_SERID</name>
<sequence length="717" mass="81942">HCENREINGSIIALDQEKAYDRIDHNYLWTILNKYGLPNAFIQRVKNLYTKSHTSIRLNGCTSLPYRVERGVRQGDPLSCLLYNIAIEPLFENIRRSGLKGIKISDKIMEVLVKAYADDTTIFLAESDRFDELQTILDLFCKASTAKFNMEKTEIIPVGNPEHRDQMSQSRIVNGRLMEDTIKIAKDGESVRILGSYQGNNANTEAPWNEITRTQNKIMNLWAQAHPSASGRVMLAKSLIVSRAFYLMTVNGITKPQLNEMEKSIRKFIWKRKKGPIAWELATQQKKNGGIGAPCVKTLYEATKVMWLKRWLQAEPNRPTWAYALNSMLEDSSGCEVDRNTITEWLEQGWHQKPRSTNLTKSAADLIATAKKYNVHISVIRASHELKLNMPAFHHPGHLINLSNNTKTARCLRTNHQVRTIRDITNVIDNRTLTSNCANQRRCRQLAGKILNNLNEKWSTLQNSPRTTSLYHTPRRLYEMRTKDIQEEPVTFNPDPGDGENPLDNIRIFGERKGYLTRNPHETPKHPVRTKYYGPRHRETTETILYTDGSTVRNGFENGESGLGIWHKNRSRLNTAMKITGKAHSNQRAELAAITQALRIVPKTPLLIISDSLTSLNMICHHIVAAEDKGWNEVANADLLQEILARLRTRPTTCRFMWTKGHADDIGNNEADRLADEGRASTHEFEDQELEIEHKLALQDGARLKRPQIERCLLHTN</sequence>